<sequence length="198" mass="22336">MYIKIGKRMADTLFAVILLILTSPILLITALAIKLNSPGPIIFRQQRAGLNSQPFELYKFRSMKIETPEVASNDLNGMDYNTSVGKFIRKLSIDELPQLFNVLKGDMSVIGPRPVILKETHLIGLRQQKHADGVKPGITGLAQINGRDDMDDDTKADWDENYVKNLTMNLDIKIFIKTIISVIKRDGIVEEKIKDEVR</sequence>
<organism evidence="3 4">
    <name type="scientific">Periweissella fabaria</name>
    <dbReference type="NCBI Taxonomy" id="546157"/>
    <lineage>
        <taxon>Bacteria</taxon>
        <taxon>Bacillati</taxon>
        <taxon>Bacillota</taxon>
        <taxon>Bacilli</taxon>
        <taxon>Lactobacillales</taxon>
        <taxon>Lactobacillaceae</taxon>
        <taxon>Periweissella</taxon>
    </lineage>
</organism>
<evidence type="ECO:0000259" key="2">
    <source>
        <dbReference type="Pfam" id="PF02397"/>
    </source>
</evidence>
<accession>A0ABN8BJ87</accession>
<protein>
    <submittedName>
        <fullName evidence="3">Undecaprenyl phosphate N,N'-diacetylbacillosamine 1-phosphate transferase</fullName>
        <ecNumber evidence="3">2.7.8.36</ecNumber>
    </submittedName>
</protein>
<gene>
    <name evidence="3" type="primary">pglC_2</name>
    <name evidence="3" type="ORF">WFA24289_00787</name>
</gene>
<name>A0ABN8BJ87_9LACO</name>
<feature type="domain" description="Bacterial sugar transferase" evidence="2">
    <location>
        <begin position="7"/>
        <end position="184"/>
    </location>
</feature>
<dbReference type="Pfam" id="PF02397">
    <property type="entry name" value="Bac_transf"/>
    <property type="match status" value="1"/>
</dbReference>
<comment type="caution">
    <text evidence="3">The sequence shown here is derived from an EMBL/GenBank/DDBJ whole genome shotgun (WGS) entry which is preliminary data.</text>
</comment>
<dbReference type="PANTHER" id="PTHR30576:SF10">
    <property type="entry name" value="SLL5057 PROTEIN"/>
    <property type="match status" value="1"/>
</dbReference>
<proteinExistence type="inferred from homology"/>
<evidence type="ECO:0000313" key="3">
    <source>
        <dbReference type="EMBL" id="CAH0416483.1"/>
    </source>
</evidence>
<keyword evidence="4" id="KW-1185">Reference proteome</keyword>
<evidence type="ECO:0000256" key="1">
    <source>
        <dbReference type="ARBA" id="ARBA00006464"/>
    </source>
</evidence>
<keyword evidence="3" id="KW-0808">Transferase</keyword>
<comment type="similarity">
    <text evidence="1">Belongs to the bacterial sugar transferase family.</text>
</comment>
<evidence type="ECO:0000313" key="4">
    <source>
        <dbReference type="Proteomes" id="UP000789707"/>
    </source>
</evidence>
<dbReference type="EC" id="2.7.8.36" evidence="3"/>
<dbReference type="InterPro" id="IPR003362">
    <property type="entry name" value="Bact_transf"/>
</dbReference>
<dbReference type="GO" id="GO:0102334">
    <property type="term" value="F:N,N'-diacetylbacilliosaminyl-1-phosphate transferase activity"/>
    <property type="evidence" value="ECO:0007669"/>
    <property type="project" value="UniProtKB-EC"/>
</dbReference>
<dbReference type="EMBL" id="CAKKNS010000002">
    <property type="protein sequence ID" value="CAH0416483.1"/>
    <property type="molecule type" value="Genomic_DNA"/>
</dbReference>
<reference evidence="3 4" key="1">
    <citation type="submission" date="2021-11" db="EMBL/GenBank/DDBJ databases">
        <authorList>
            <person name="Depoorter E."/>
        </authorList>
    </citation>
    <scope>NUCLEOTIDE SEQUENCE [LARGE SCALE GENOMIC DNA]</scope>
    <source>
        <strain evidence="3 4">LMG 24289</strain>
    </source>
</reference>
<dbReference type="PANTHER" id="PTHR30576">
    <property type="entry name" value="COLANIC BIOSYNTHESIS UDP-GLUCOSE LIPID CARRIER TRANSFERASE"/>
    <property type="match status" value="1"/>
</dbReference>
<dbReference type="Proteomes" id="UP000789707">
    <property type="component" value="Unassembled WGS sequence"/>
</dbReference>